<proteinExistence type="inferred from homology"/>
<dbReference type="GO" id="GO:0140647">
    <property type="term" value="P:P450-containing electron transport chain"/>
    <property type="evidence" value="ECO:0007669"/>
    <property type="project" value="InterPro"/>
</dbReference>
<dbReference type="EMBL" id="VIKT02000003">
    <property type="protein sequence ID" value="NHF62148.1"/>
    <property type="molecule type" value="Genomic_DNA"/>
</dbReference>
<dbReference type="CDD" id="cd00207">
    <property type="entry name" value="fer2"/>
    <property type="match status" value="1"/>
</dbReference>
<dbReference type="InterPro" id="IPR018298">
    <property type="entry name" value="Adrenodoxin_Fe-S_BS"/>
</dbReference>
<dbReference type="PRINTS" id="PR00355">
    <property type="entry name" value="ADRENODOXIN"/>
</dbReference>
<evidence type="ECO:0000313" key="9">
    <source>
        <dbReference type="Proteomes" id="UP000818266"/>
    </source>
</evidence>
<evidence type="ECO:0000256" key="6">
    <source>
        <dbReference type="ARBA" id="ARBA00034078"/>
    </source>
</evidence>
<name>A0A9E5MHZ6_9MICO</name>
<evidence type="ECO:0000256" key="2">
    <source>
        <dbReference type="ARBA" id="ARBA00022714"/>
    </source>
</evidence>
<dbReference type="PANTHER" id="PTHR23426:SF65">
    <property type="entry name" value="FERREDOXIN-2, MITOCHONDRIAL"/>
    <property type="match status" value="1"/>
</dbReference>
<organism evidence="8 9">
    <name type="scientific">Microcella pacifica</name>
    <dbReference type="NCBI Taxonomy" id="2591847"/>
    <lineage>
        <taxon>Bacteria</taxon>
        <taxon>Bacillati</taxon>
        <taxon>Actinomycetota</taxon>
        <taxon>Actinomycetes</taxon>
        <taxon>Micrococcales</taxon>
        <taxon>Microbacteriaceae</taxon>
        <taxon>Microcella</taxon>
    </lineage>
</organism>
<keyword evidence="9" id="KW-1185">Reference proteome</keyword>
<dbReference type="InterPro" id="IPR001055">
    <property type="entry name" value="Adrenodoxin-like"/>
</dbReference>
<evidence type="ECO:0000256" key="1">
    <source>
        <dbReference type="ARBA" id="ARBA00010914"/>
    </source>
</evidence>
<evidence type="ECO:0000256" key="5">
    <source>
        <dbReference type="ARBA" id="ARBA00023014"/>
    </source>
</evidence>
<feature type="domain" description="2Fe-2S ferredoxin-type" evidence="7">
    <location>
        <begin position="2"/>
        <end position="106"/>
    </location>
</feature>
<dbReference type="PANTHER" id="PTHR23426">
    <property type="entry name" value="FERREDOXIN/ADRENODOXIN"/>
    <property type="match status" value="1"/>
</dbReference>
<protein>
    <submittedName>
        <fullName evidence="8">(2Fe-2S)-binding protein</fullName>
    </submittedName>
</protein>
<dbReference type="OrthoDB" id="9799640at2"/>
<keyword evidence="4" id="KW-0408">Iron</keyword>
<comment type="caution">
    <text evidence="8">The sequence shown here is derived from an EMBL/GenBank/DDBJ whole genome shotgun (WGS) entry which is preliminary data.</text>
</comment>
<evidence type="ECO:0000259" key="7">
    <source>
        <dbReference type="PROSITE" id="PS51085"/>
    </source>
</evidence>
<dbReference type="PROSITE" id="PS00814">
    <property type="entry name" value="ADX"/>
    <property type="match status" value="1"/>
</dbReference>
<evidence type="ECO:0000256" key="3">
    <source>
        <dbReference type="ARBA" id="ARBA00022723"/>
    </source>
</evidence>
<dbReference type="Pfam" id="PF00111">
    <property type="entry name" value="Fer2"/>
    <property type="match status" value="1"/>
</dbReference>
<keyword evidence="3" id="KW-0479">Metal-binding</keyword>
<evidence type="ECO:0000256" key="4">
    <source>
        <dbReference type="ARBA" id="ARBA00023004"/>
    </source>
</evidence>
<comment type="similarity">
    <text evidence="1">Belongs to the adrenodoxin/putidaredoxin family.</text>
</comment>
<comment type="cofactor">
    <cofactor evidence="6">
        <name>[2Fe-2S] cluster</name>
        <dbReference type="ChEBI" id="CHEBI:190135"/>
    </cofactor>
</comment>
<dbReference type="SUPFAM" id="SSF54292">
    <property type="entry name" value="2Fe-2S ferredoxin-like"/>
    <property type="match status" value="1"/>
</dbReference>
<reference evidence="8 9" key="1">
    <citation type="submission" date="2020-03" db="EMBL/GenBank/DDBJ databases">
        <title>Chryseoglobus sp. isolated from a deep-sea seamount.</title>
        <authorList>
            <person name="Zhang D.-C."/>
        </authorList>
    </citation>
    <scope>NUCLEOTIDE SEQUENCE [LARGE SCALE GENOMIC DNA]</scope>
    <source>
        <strain evidence="8 9">KN1116</strain>
    </source>
</reference>
<dbReference type="InterPro" id="IPR036010">
    <property type="entry name" value="2Fe-2S_ferredoxin-like_sf"/>
</dbReference>
<dbReference type="AlphaFoldDB" id="A0A9E5MHZ6"/>
<sequence length="106" mass="11320">MLSITFTTPEGDVLVETTMTDSDTVMEVAVREGVPGIVAECGGSMSCATCHVYLEPQANEAFEPKEDMERDLIDGLENCSALSRLSCQLYPAQSEGEVVVTVPDSA</sequence>
<dbReference type="InterPro" id="IPR001041">
    <property type="entry name" value="2Fe-2S_ferredoxin-type"/>
</dbReference>
<dbReference type="GO" id="GO:0009055">
    <property type="term" value="F:electron transfer activity"/>
    <property type="evidence" value="ECO:0007669"/>
    <property type="project" value="TreeGrafter"/>
</dbReference>
<dbReference type="GO" id="GO:0051537">
    <property type="term" value="F:2 iron, 2 sulfur cluster binding"/>
    <property type="evidence" value="ECO:0007669"/>
    <property type="project" value="UniProtKB-KW"/>
</dbReference>
<dbReference type="RefSeq" id="WP_152582153.1">
    <property type="nucleotide sequence ID" value="NZ_VIKT02000003.1"/>
</dbReference>
<accession>A0A9E5MHZ6</accession>
<dbReference type="GO" id="GO:0046872">
    <property type="term" value="F:metal ion binding"/>
    <property type="evidence" value="ECO:0007669"/>
    <property type="project" value="UniProtKB-KW"/>
</dbReference>
<dbReference type="Proteomes" id="UP000818266">
    <property type="component" value="Unassembled WGS sequence"/>
</dbReference>
<dbReference type="Gene3D" id="3.10.20.30">
    <property type="match status" value="1"/>
</dbReference>
<dbReference type="InterPro" id="IPR012675">
    <property type="entry name" value="Beta-grasp_dom_sf"/>
</dbReference>
<dbReference type="PROSITE" id="PS51085">
    <property type="entry name" value="2FE2S_FER_2"/>
    <property type="match status" value="1"/>
</dbReference>
<keyword evidence="2" id="KW-0001">2Fe-2S</keyword>
<keyword evidence="5" id="KW-0411">Iron-sulfur</keyword>
<evidence type="ECO:0000313" key="8">
    <source>
        <dbReference type="EMBL" id="NHF62148.1"/>
    </source>
</evidence>
<gene>
    <name evidence="8" type="ORF">FK219_002650</name>
</gene>